<dbReference type="EMBL" id="JBICBT010000207">
    <property type="protein sequence ID" value="KAL3120735.1"/>
    <property type="molecule type" value="Genomic_DNA"/>
</dbReference>
<dbReference type="InterPro" id="IPR000467">
    <property type="entry name" value="G_patch_dom"/>
</dbReference>
<accession>A0ABD2LZQ7</accession>
<protein>
    <submittedName>
        <fullName evidence="6">Uncharacterized protein</fullName>
    </submittedName>
</protein>
<dbReference type="Gene3D" id="1.25.40.90">
    <property type="match status" value="1"/>
</dbReference>
<dbReference type="Pfam" id="PF01805">
    <property type="entry name" value="Surp"/>
    <property type="match status" value="1"/>
</dbReference>
<feature type="region of interest" description="Disordered" evidence="2">
    <location>
        <begin position="559"/>
        <end position="676"/>
    </location>
</feature>
<dbReference type="SMART" id="SM00648">
    <property type="entry name" value="SWAP"/>
    <property type="match status" value="1"/>
</dbReference>
<keyword evidence="7" id="KW-1185">Reference proteome</keyword>
<name>A0ABD2LZQ7_9BILA</name>
<feature type="coiled-coil region" evidence="1">
    <location>
        <begin position="95"/>
        <end position="136"/>
    </location>
</feature>
<feature type="compositionally biased region" description="Basic residues" evidence="2">
    <location>
        <begin position="609"/>
        <end position="619"/>
    </location>
</feature>
<feature type="domain" description="G-patch" evidence="4">
    <location>
        <begin position="682"/>
        <end position="731"/>
    </location>
</feature>
<dbReference type="Pfam" id="PF04818">
    <property type="entry name" value="CID"/>
    <property type="match status" value="1"/>
</dbReference>
<dbReference type="SUPFAM" id="SSF109905">
    <property type="entry name" value="Surp module (SWAP domain)"/>
    <property type="match status" value="1"/>
</dbReference>
<dbReference type="Pfam" id="PF25127">
    <property type="entry name" value="DUF7819"/>
    <property type="match status" value="1"/>
</dbReference>
<dbReference type="PROSITE" id="PS50128">
    <property type="entry name" value="SURP"/>
    <property type="match status" value="1"/>
</dbReference>
<dbReference type="PROSITE" id="PS51391">
    <property type="entry name" value="CID"/>
    <property type="match status" value="1"/>
</dbReference>
<dbReference type="AlphaFoldDB" id="A0ABD2LZQ7"/>
<proteinExistence type="predicted"/>
<feature type="compositionally biased region" description="Low complexity" evidence="2">
    <location>
        <begin position="581"/>
        <end position="608"/>
    </location>
</feature>
<evidence type="ECO:0000256" key="2">
    <source>
        <dbReference type="SAM" id="MobiDB-lite"/>
    </source>
</evidence>
<feature type="compositionally biased region" description="Basic and acidic residues" evidence="2">
    <location>
        <begin position="361"/>
        <end position="375"/>
    </location>
</feature>
<dbReference type="InterPro" id="IPR006569">
    <property type="entry name" value="CID_dom"/>
</dbReference>
<dbReference type="InterPro" id="IPR035967">
    <property type="entry name" value="SWAP/Surp_sf"/>
</dbReference>
<sequence length="751" mass="84721">MSSAVPCPPADTELRDSIEKFAAYVARNGPASEEVSRQQHRDNPKFAFLFAGEGADFYKYRLLYEIQNLRQSATVPFISPPPVGMQGPLPFVPNQQTHEMELQRIEEQIKSLRNQITESESNLKAHELALNSQKQAKVEALWTAKEDKRIADLIKQVGLNIAAFEKLIDRLHDSGSKETISNSKKWIFDNCNSDRLREIILTYLLHRVRERRSSDTFRLHVLYLINDWAHYCQRKKLDSIRQMLSRYVPKLYAYACSSPMAASNNTFVDKLEKLVGVWEGHKYFDDGCYKQLRNPSATMLAEQTATVAEQHQLAAEVDKEIADTLGAYTKQHKEYEQHVLTKVAEREKALRECREKAENERKRLAAEREKAEQMRRRSTRFDQTIPLPSTNSPHKIPSLLEINPPPHSPAVHQQSCLGNGPSSMGPSFPPLPPTGAAPPPMAHFAPSQQRPPVDLIPKAPYYELPAGMMVPLIGIEDITYESLREKNLRLPPPEAPSDQLMREIDRFYIALQPPPPVDCVRDADGWEVNGLLEHYIKKREQKVKLEAELKEKGKTFEDAITNKYVPPQQTKKSEPKKSKSRSPPSSSSSASSSGSTSGGESSSESSSRSRSRSRSRSSSRSRSTSPLNQKSQSPTFKRRRRSRTRSPTPEDRPSFGGFAAPIKTTPRSAVSFKMPALPLNRETNKGAQLMAKMGWEGKGLGAKEQGIEEPVGGGEVRDKMEQFRGLGSKPDIYEEYRKQKSVQMAKKLGKF</sequence>
<evidence type="ECO:0000259" key="4">
    <source>
        <dbReference type="PROSITE" id="PS50174"/>
    </source>
</evidence>
<dbReference type="Proteomes" id="UP001620626">
    <property type="component" value="Unassembled WGS sequence"/>
</dbReference>
<dbReference type="Gene3D" id="1.10.10.790">
    <property type="entry name" value="Surp module"/>
    <property type="match status" value="1"/>
</dbReference>
<evidence type="ECO:0000313" key="6">
    <source>
        <dbReference type="EMBL" id="KAL3120735.1"/>
    </source>
</evidence>
<dbReference type="PROSITE" id="PS50174">
    <property type="entry name" value="G_PATCH"/>
    <property type="match status" value="1"/>
</dbReference>
<feature type="domain" description="CID" evidence="5">
    <location>
        <begin position="156"/>
        <end position="300"/>
    </location>
</feature>
<evidence type="ECO:0000256" key="1">
    <source>
        <dbReference type="SAM" id="Coils"/>
    </source>
</evidence>
<evidence type="ECO:0000259" key="3">
    <source>
        <dbReference type="PROSITE" id="PS50128"/>
    </source>
</evidence>
<evidence type="ECO:0000313" key="7">
    <source>
        <dbReference type="Proteomes" id="UP001620626"/>
    </source>
</evidence>
<organism evidence="6 7">
    <name type="scientific">Heterodera trifolii</name>
    <dbReference type="NCBI Taxonomy" id="157864"/>
    <lineage>
        <taxon>Eukaryota</taxon>
        <taxon>Metazoa</taxon>
        <taxon>Ecdysozoa</taxon>
        <taxon>Nematoda</taxon>
        <taxon>Chromadorea</taxon>
        <taxon>Rhabditida</taxon>
        <taxon>Tylenchina</taxon>
        <taxon>Tylenchomorpha</taxon>
        <taxon>Tylenchoidea</taxon>
        <taxon>Heteroderidae</taxon>
        <taxon>Heteroderinae</taxon>
        <taxon>Heterodera</taxon>
    </lineage>
</organism>
<dbReference type="PANTHER" id="PTHR12323:SF0">
    <property type="entry name" value="CALCIUM HOMEOSTASIS ENDOPLASMIC RETICULUM PROTEIN"/>
    <property type="match status" value="1"/>
</dbReference>
<feature type="domain" description="SURP motif" evidence="3">
    <location>
        <begin position="17"/>
        <end position="61"/>
    </location>
</feature>
<comment type="caution">
    <text evidence="6">The sequence shown here is derived from an EMBL/GenBank/DDBJ whole genome shotgun (WGS) entry which is preliminary data.</text>
</comment>
<keyword evidence="1" id="KW-0175">Coiled coil</keyword>
<gene>
    <name evidence="6" type="ORF">niasHT_008027</name>
</gene>
<dbReference type="SMART" id="SM00443">
    <property type="entry name" value="G_patch"/>
    <property type="match status" value="1"/>
</dbReference>
<dbReference type="InterPro" id="IPR008942">
    <property type="entry name" value="ENTH_VHS"/>
</dbReference>
<feature type="region of interest" description="Disordered" evidence="2">
    <location>
        <begin position="361"/>
        <end position="394"/>
    </location>
</feature>
<dbReference type="InterPro" id="IPR000061">
    <property type="entry name" value="Surp"/>
</dbReference>
<dbReference type="Pfam" id="PF01585">
    <property type="entry name" value="G-patch"/>
    <property type="match status" value="1"/>
</dbReference>
<dbReference type="PANTHER" id="PTHR12323">
    <property type="entry name" value="SR-RELATED CTD ASSOCIATED FACTOR 6"/>
    <property type="match status" value="1"/>
</dbReference>
<reference evidence="6 7" key="1">
    <citation type="submission" date="2024-10" db="EMBL/GenBank/DDBJ databases">
        <authorList>
            <person name="Kim D."/>
        </authorList>
    </citation>
    <scope>NUCLEOTIDE SEQUENCE [LARGE SCALE GENOMIC DNA]</scope>
    <source>
        <strain evidence="6">BH-2024</strain>
    </source>
</reference>
<dbReference type="InterPro" id="IPR056721">
    <property type="entry name" value="DUF7819"/>
</dbReference>
<evidence type="ECO:0000259" key="5">
    <source>
        <dbReference type="PROSITE" id="PS51391"/>
    </source>
</evidence>